<dbReference type="Pfam" id="PF08239">
    <property type="entry name" value="SH3_3"/>
    <property type="match status" value="1"/>
</dbReference>
<dbReference type="RefSeq" id="WP_141318329.1">
    <property type="nucleotide sequence ID" value="NZ_BJLP01000004.1"/>
</dbReference>
<dbReference type="PANTHER" id="PTHR21666">
    <property type="entry name" value="PEPTIDASE-RELATED"/>
    <property type="match status" value="1"/>
</dbReference>
<dbReference type="Gene3D" id="2.70.70.10">
    <property type="entry name" value="Glucose Permease (Domain IIA)"/>
    <property type="match status" value="1"/>
</dbReference>
<evidence type="ECO:0000259" key="3">
    <source>
        <dbReference type="Pfam" id="PF08239"/>
    </source>
</evidence>
<keyword evidence="5" id="KW-1185">Reference proteome</keyword>
<evidence type="ECO:0000259" key="2">
    <source>
        <dbReference type="Pfam" id="PF01551"/>
    </source>
</evidence>
<feature type="chain" id="PRO_5021306774" evidence="1">
    <location>
        <begin position="32"/>
        <end position="368"/>
    </location>
</feature>
<name>A0A4Y3KAF5_CELUD</name>
<dbReference type="AlphaFoldDB" id="A0A4Y3KAF5"/>
<dbReference type="InterPro" id="IPR050570">
    <property type="entry name" value="Cell_wall_metabolism_enzyme"/>
</dbReference>
<dbReference type="InterPro" id="IPR011055">
    <property type="entry name" value="Dup_hybrid_motif"/>
</dbReference>
<protein>
    <submittedName>
        <fullName evidence="4">Uncharacterized protein</fullName>
    </submittedName>
</protein>
<dbReference type="CDD" id="cd12797">
    <property type="entry name" value="M23_peptidase"/>
    <property type="match status" value="1"/>
</dbReference>
<gene>
    <name evidence="4" type="ORF">CUD01_04190</name>
</gene>
<dbReference type="InterPro" id="IPR016047">
    <property type="entry name" value="M23ase_b-sheet_dom"/>
</dbReference>
<accession>A0A4Y3KAF5</accession>
<dbReference type="SUPFAM" id="SSF51261">
    <property type="entry name" value="Duplicated hybrid motif"/>
    <property type="match status" value="1"/>
</dbReference>
<dbReference type="Gene3D" id="2.30.30.40">
    <property type="entry name" value="SH3 Domains"/>
    <property type="match status" value="2"/>
</dbReference>
<evidence type="ECO:0000313" key="5">
    <source>
        <dbReference type="Proteomes" id="UP000315842"/>
    </source>
</evidence>
<keyword evidence="1" id="KW-0732">Signal</keyword>
<dbReference type="PANTHER" id="PTHR21666:SF270">
    <property type="entry name" value="MUREIN HYDROLASE ACTIVATOR ENVC"/>
    <property type="match status" value="1"/>
</dbReference>
<feature type="signal peptide" evidence="1">
    <location>
        <begin position="1"/>
        <end position="31"/>
    </location>
</feature>
<dbReference type="Proteomes" id="UP000315842">
    <property type="component" value="Unassembled WGS sequence"/>
</dbReference>
<proteinExistence type="predicted"/>
<sequence length="368" mass="38504">MRFRTRTSSLGALGTAAVVAAAVIGAAPATASTIDPPPPSLTRAAERAAATSDAASEKRLDAAAAVPDDLTTRRTASGRVLALPLVDESYALTSAWGARCIPVKGASTFHYGLDMGTGDKKPIYAVASGVVTHVVPPTNGAAGYLTVKSEIEGVPTWIAYVHPWDPGKYVKVGTKVKVGNRIAEVGASGPATGPHLHLEVWQNAFYGSGTSVDPKTWLSGFKLPVVDRATADNTQPAPTRCYYYPTTRLNLRAGPSVGNTLLATLKPNTRMLNTPGIKRNGFIPVTVALDGARVRGWVHTDYISQVKTYHLTVDATVRAAANAQAKALFLGKKGTPVSIKEASGGWRKVIIKGTTGWVPRTSVGAGLG</sequence>
<reference evidence="4 5" key="1">
    <citation type="submission" date="2019-06" db="EMBL/GenBank/DDBJ databases">
        <title>Whole genome shotgun sequence of Cellulomonas uda NBRC 3747.</title>
        <authorList>
            <person name="Hosoyama A."/>
            <person name="Uohara A."/>
            <person name="Ohji S."/>
            <person name="Ichikawa N."/>
        </authorList>
    </citation>
    <scope>NUCLEOTIDE SEQUENCE [LARGE SCALE GENOMIC DNA]</scope>
    <source>
        <strain evidence="4 5">NBRC 3747</strain>
    </source>
</reference>
<dbReference type="Pfam" id="PF01551">
    <property type="entry name" value="Peptidase_M23"/>
    <property type="match status" value="1"/>
</dbReference>
<dbReference type="GO" id="GO:0004222">
    <property type="term" value="F:metalloendopeptidase activity"/>
    <property type="evidence" value="ECO:0007669"/>
    <property type="project" value="TreeGrafter"/>
</dbReference>
<dbReference type="InterPro" id="IPR003646">
    <property type="entry name" value="SH3-like_bac-type"/>
</dbReference>
<evidence type="ECO:0000313" key="4">
    <source>
        <dbReference type="EMBL" id="GEA79975.1"/>
    </source>
</evidence>
<evidence type="ECO:0000256" key="1">
    <source>
        <dbReference type="SAM" id="SignalP"/>
    </source>
</evidence>
<dbReference type="EMBL" id="BJLP01000004">
    <property type="protein sequence ID" value="GEA79975.1"/>
    <property type="molecule type" value="Genomic_DNA"/>
</dbReference>
<feature type="domain" description="SH3b" evidence="3">
    <location>
        <begin position="315"/>
        <end position="360"/>
    </location>
</feature>
<comment type="caution">
    <text evidence="4">The sequence shown here is derived from an EMBL/GenBank/DDBJ whole genome shotgun (WGS) entry which is preliminary data.</text>
</comment>
<feature type="domain" description="M23ase beta-sheet core" evidence="2">
    <location>
        <begin position="109"/>
        <end position="203"/>
    </location>
</feature>
<organism evidence="4 5">
    <name type="scientific">Cellulomonas uda</name>
    <dbReference type="NCBI Taxonomy" id="1714"/>
    <lineage>
        <taxon>Bacteria</taxon>
        <taxon>Bacillati</taxon>
        <taxon>Actinomycetota</taxon>
        <taxon>Actinomycetes</taxon>
        <taxon>Micrococcales</taxon>
        <taxon>Cellulomonadaceae</taxon>
        <taxon>Cellulomonas</taxon>
    </lineage>
</organism>